<keyword evidence="1" id="KW-0732">Signal</keyword>
<dbReference type="PROSITE" id="PS51257">
    <property type="entry name" value="PROKAR_LIPOPROTEIN"/>
    <property type="match status" value="1"/>
</dbReference>
<dbReference type="Proteomes" id="UP000191980">
    <property type="component" value="Unassembled WGS sequence"/>
</dbReference>
<keyword evidence="3" id="KW-1185">Reference proteome</keyword>
<dbReference type="STRING" id="1420851.AU255_14220"/>
<proteinExistence type="predicted"/>
<evidence type="ECO:0000313" key="2">
    <source>
        <dbReference type="EMBL" id="OQK16247.1"/>
    </source>
</evidence>
<gene>
    <name evidence="2" type="ORF">AU255_14220</name>
</gene>
<dbReference type="AlphaFoldDB" id="A0A1V8M3V3"/>
<name>A0A1V8M3V3_9GAMM</name>
<dbReference type="OrthoDB" id="9179113at2"/>
<organism evidence="2 3">
    <name type="scientific">Methyloprofundus sedimenti</name>
    <dbReference type="NCBI Taxonomy" id="1420851"/>
    <lineage>
        <taxon>Bacteria</taxon>
        <taxon>Pseudomonadati</taxon>
        <taxon>Pseudomonadota</taxon>
        <taxon>Gammaproteobacteria</taxon>
        <taxon>Methylococcales</taxon>
        <taxon>Methylococcaceae</taxon>
        <taxon>Methyloprofundus</taxon>
    </lineage>
</organism>
<protein>
    <recommendedName>
        <fullName evidence="4">Lipoprotein</fullName>
    </recommendedName>
</protein>
<dbReference type="EMBL" id="LPUF01000002">
    <property type="protein sequence ID" value="OQK16247.1"/>
    <property type="molecule type" value="Genomic_DNA"/>
</dbReference>
<feature type="chain" id="PRO_5013116706" description="Lipoprotein" evidence="1">
    <location>
        <begin position="21"/>
        <end position="187"/>
    </location>
</feature>
<feature type="signal peptide" evidence="1">
    <location>
        <begin position="1"/>
        <end position="20"/>
    </location>
</feature>
<evidence type="ECO:0008006" key="4">
    <source>
        <dbReference type="Google" id="ProtNLM"/>
    </source>
</evidence>
<reference evidence="2 3" key="1">
    <citation type="submission" date="2015-12" db="EMBL/GenBank/DDBJ databases">
        <authorList>
            <person name="Shamseldin A."/>
            <person name="Moawad H."/>
            <person name="Abd El-Rahim W.M."/>
            <person name="Sadowsky M.J."/>
        </authorList>
    </citation>
    <scope>NUCLEOTIDE SEQUENCE [LARGE SCALE GENOMIC DNA]</scope>
    <source>
        <strain evidence="2 3">WF1</strain>
    </source>
</reference>
<sequence>MQRLIQVMMLCLLFSLTACQLMSPEPVQLPEGAQLGDKFYTQVTMQYEKGKYRTTNYRRGTLLAVNTEVELLDVTPKSIKVKLIAANQDLLIENVSRHTSENVDQAFAKLFAKTKVNLSQFSALEQKNIQQGTVNVGMSKLAVQVAIGYPPAIRTPSLESDSWTYWSNRFQTFIVVFEHDKVTGIQK</sequence>
<accession>A0A1V8M3V3</accession>
<evidence type="ECO:0000256" key="1">
    <source>
        <dbReference type="SAM" id="SignalP"/>
    </source>
</evidence>
<comment type="caution">
    <text evidence="2">The sequence shown here is derived from an EMBL/GenBank/DDBJ whole genome shotgun (WGS) entry which is preliminary data.</text>
</comment>
<dbReference type="RefSeq" id="WP_080523624.1">
    <property type="nucleotide sequence ID" value="NZ_LPUF01000002.1"/>
</dbReference>
<evidence type="ECO:0000313" key="3">
    <source>
        <dbReference type="Proteomes" id="UP000191980"/>
    </source>
</evidence>